<dbReference type="Proteomes" id="UP001472677">
    <property type="component" value="Unassembled WGS sequence"/>
</dbReference>
<evidence type="ECO:0000313" key="2">
    <source>
        <dbReference type="Proteomes" id="UP001472677"/>
    </source>
</evidence>
<name>A0ABR2D9Z6_9ROSI</name>
<gene>
    <name evidence="1" type="ORF">V6N12_076507</name>
</gene>
<sequence length="104" mass="11563">MREGDEPKVPNDDDDIINWVVRVNEKSNLAKSPIVNSETGDPSNFSEGRGYVPKRALKDVSEMGLSSAVGVLVKNGVRKKTSWVDSVEEQFNGGLECWDIIRKK</sequence>
<comment type="caution">
    <text evidence="1">The sequence shown here is derived from an EMBL/GenBank/DDBJ whole genome shotgun (WGS) entry which is preliminary data.</text>
</comment>
<keyword evidence="2" id="KW-1185">Reference proteome</keyword>
<organism evidence="1 2">
    <name type="scientific">Hibiscus sabdariffa</name>
    <name type="common">roselle</name>
    <dbReference type="NCBI Taxonomy" id="183260"/>
    <lineage>
        <taxon>Eukaryota</taxon>
        <taxon>Viridiplantae</taxon>
        <taxon>Streptophyta</taxon>
        <taxon>Embryophyta</taxon>
        <taxon>Tracheophyta</taxon>
        <taxon>Spermatophyta</taxon>
        <taxon>Magnoliopsida</taxon>
        <taxon>eudicotyledons</taxon>
        <taxon>Gunneridae</taxon>
        <taxon>Pentapetalae</taxon>
        <taxon>rosids</taxon>
        <taxon>malvids</taxon>
        <taxon>Malvales</taxon>
        <taxon>Malvaceae</taxon>
        <taxon>Malvoideae</taxon>
        <taxon>Hibiscus</taxon>
    </lineage>
</organism>
<dbReference type="EMBL" id="JBBPBM010000033">
    <property type="protein sequence ID" value="KAK8533231.1"/>
    <property type="molecule type" value="Genomic_DNA"/>
</dbReference>
<protein>
    <submittedName>
        <fullName evidence="1">Uncharacterized protein</fullName>
    </submittedName>
</protein>
<reference evidence="1 2" key="1">
    <citation type="journal article" date="2024" name="G3 (Bethesda)">
        <title>Genome assembly of Hibiscus sabdariffa L. provides insights into metabolisms of medicinal natural products.</title>
        <authorList>
            <person name="Kim T."/>
        </authorList>
    </citation>
    <scope>NUCLEOTIDE SEQUENCE [LARGE SCALE GENOMIC DNA]</scope>
    <source>
        <strain evidence="1">TK-2024</strain>
        <tissue evidence="1">Old leaves</tissue>
    </source>
</reference>
<accession>A0ABR2D9Z6</accession>
<evidence type="ECO:0000313" key="1">
    <source>
        <dbReference type="EMBL" id="KAK8533231.1"/>
    </source>
</evidence>
<proteinExistence type="predicted"/>